<gene>
    <name evidence="1" type="ORF">FSB_LOCUS47174</name>
</gene>
<organism evidence="1">
    <name type="scientific">Fagus sylvatica</name>
    <name type="common">Beechnut</name>
    <dbReference type="NCBI Taxonomy" id="28930"/>
    <lineage>
        <taxon>Eukaryota</taxon>
        <taxon>Viridiplantae</taxon>
        <taxon>Streptophyta</taxon>
        <taxon>Embryophyta</taxon>
        <taxon>Tracheophyta</taxon>
        <taxon>Spermatophyta</taxon>
        <taxon>Magnoliopsida</taxon>
        <taxon>eudicotyledons</taxon>
        <taxon>Gunneridae</taxon>
        <taxon>Pentapetalae</taxon>
        <taxon>rosids</taxon>
        <taxon>fabids</taxon>
        <taxon>Fagales</taxon>
        <taxon>Fagaceae</taxon>
        <taxon>Fagus</taxon>
    </lineage>
</organism>
<sequence>MGSYVEANSVREQLSKATFKHPLEFHERIKAELEPLSKALVEDECRCGNREWEKQHGGGLVRFRWQSTKGVDLRDCLQAIQAIQRHLEDVGWELRMVIQDCGHFEVNAREKSVVQLGQQVVQFCSSQLL</sequence>
<proteinExistence type="predicted"/>
<reference evidence="1" key="1">
    <citation type="submission" date="2018-02" db="EMBL/GenBank/DDBJ databases">
        <authorList>
            <person name="Cohen D.B."/>
            <person name="Kent A.D."/>
        </authorList>
    </citation>
    <scope>NUCLEOTIDE SEQUENCE</scope>
</reference>
<name>A0A2N9I3P1_FAGSY</name>
<accession>A0A2N9I3P1</accession>
<protein>
    <submittedName>
        <fullName evidence="1">Uncharacterized protein</fullName>
    </submittedName>
</protein>
<dbReference type="AlphaFoldDB" id="A0A2N9I3P1"/>
<dbReference type="EMBL" id="OIVN01004791">
    <property type="protein sequence ID" value="SPD19292.1"/>
    <property type="molecule type" value="Genomic_DNA"/>
</dbReference>
<evidence type="ECO:0000313" key="1">
    <source>
        <dbReference type="EMBL" id="SPD19292.1"/>
    </source>
</evidence>